<sequence length="344" mass="38724">MDKDRVAALDLEPVVASIVRTQLPTGEIPWSDGDKTDPWDHVEAAMGLAVGGRIVEARRAFAWLASMQLENGSWHASYKEGVPEDRTHDTNMSSYVAVGVYHHFLITADRDFLKTYWPTLRKGLDFALSLQAPGGEIHWATSPDGVVDPMALLTGSSSIYMSLKCGLAIAFELGYAMPHWVEGMQRVREAIRTRPHCFNVTKSRFSMDWFYPMLSGALTGREAQNRLDKYWKKFVVEGQGVRCVSDEPWVTVAETAEFILALSAMGNTDQAHIVFDWIKDSRFDDGSYWCGYTFPNMVIWPEEKLSWTNGVVLMAADALFDLTPAGRLFQHDFWESHEALDLTA</sequence>
<dbReference type="InterPro" id="IPR012341">
    <property type="entry name" value="6hp_glycosidase-like_sf"/>
</dbReference>
<dbReference type="InterPro" id="IPR008928">
    <property type="entry name" value="6-hairpin_glycosidase_sf"/>
</dbReference>
<accession>A0ABM7PJT2</accession>
<dbReference type="Proteomes" id="UP001320148">
    <property type="component" value="Chromosome"/>
</dbReference>
<dbReference type="EMBL" id="AP024488">
    <property type="protein sequence ID" value="BCS97820.1"/>
    <property type="molecule type" value="Genomic_DNA"/>
</dbReference>
<protein>
    <submittedName>
        <fullName evidence="1">Prenyltransferase</fullName>
    </submittedName>
</protein>
<organism evidence="1 2">
    <name type="scientific">Desulfoluna limicola</name>
    <dbReference type="NCBI Taxonomy" id="2810562"/>
    <lineage>
        <taxon>Bacteria</taxon>
        <taxon>Pseudomonadati</taxon>
        <taxon>Thermodesulfobacteriota</taxon>
        <taxon>Desulfobacteria</taxon>
        <taxon>Desulfobacterales</taxon>
        <taxon>Desulfolunaceae</taxon>
        <taxon>Desulfoluna</taxon>
    </lineage>
</organism>
<evidence type="ECO:0000313" key="1">
    <source>
        <dbReference type="EMBL" id="BCS97820.1"/>
    </source>
</evidence>
<keyword evidence="2" id="KW-1185">Reference proteome</keyword>
<gene>
    <name evidence="1" type="ORF">DSLASN_34520</name>
</gene>
<proteinExistence type="predicted"/>
<evidence type="ECO:0000313" key="2">
    <source>
        <dbReference type="Proteomes" id="UP001320148"/>
    </source>
</evidence>
<name>A0ABM7PJT2_9BACT</name>
<dbReference type="SUPFAM" id="SSF48208">
    <property type="entry name" value="Six-hairpin glycosidases"/>
    <property type="match status" value="1"/>
</dbReference>
<dbReference type="Gene3D" id="1.50.10.10">
    <property type="match status" value="1"/>
</dbReference>
<reference evidence="1 2" key="1">
    <citation type="submission" date="2021-02" db="EMBL/GenBank/DDBJ databases">
        <title>Complete genome of Desulfoluna sp. strain ASN36.</title>
        <authorList>
            <person name="Takahashi A."/>
            <person name="Kojima H."/>
            <person name="Fukui M."/>
        </authorList>
    </citation>
    <scope>NUCLEOTIDE SEQUENCE [LARGE SCALE GENOMIC DNA]</scope>
    <source>
        <strain evidence="1 2">ASN36</strain>
    </source>
</reference>